<name>A0ABV3DWH1_9ACTN</name>
<sequence length="118" mass="12786">MPAYPRQAVGDASKQLPAGVVVPDPYSDALDPAGNQLLPWRHGQEELPQSSLNTAGREFAKELLDVFTDFEGPSVPVFAGGCTLPRHRSRRATHTSCDLRRHTLEGRGPQDGKQLGKG</sequence>
<feature type="region of interest" description="Disordered" evidence="1">
    <location>
        <begin position="88"/>
        <end position="118"/>
    </location>
</feature>
<accession>A0ABV3DWH1</accession>
<dbReference type="Proteomes" id="UP001551482">
    <property type="component" value="Unassembled WGS sequence"/>
</dbReference>
<feature type="region of interest" description="Disordered" evidence="1">
    <location>
        <begin position="1"/>
        <end position="20"/>
    </location>
</feature>
<organism evidence="2 3">
    <name type="scientific">Streptodolium elevatio</name>
    <dbReference type="NCBI Taxonomy" id="3157996"/>
    <lineage>
        <taxon>Bacteria</taxon>
        <taxon>Bacillati</taxon>
        <taxon>Actinomycetota</taxon>
        <taxon>Actinomycetes</taxon>
        <taxon>Kitasatosporales</taxon>
        <taxon>Streptomycetaceae</taxon>
        <taxon>Streptodolium</taxon>
    </lineage>
</organism>
<proteinExistence type="predicted"/>
<feature type="compositionally biased region" description="Basic and acidic residues" evidence="1">
    <location>
        <begin position="97"/>
        <end position="110"/>
    </location>
</feature>
<evidence type="ECO:0000313" key="2">
    <source>
        <dbReference type="EMBL" id="MEU8140093.1"/>
    </source>
</evidence>
<reference evidence="2 3" key="1">
    <citation type="submission" date="2024-06" db="EMBL/GenBank/DDBJ databases">
        <title>The Natural Products Discovery Center: Release of the First 8490 Sequenced Strains for Exploring Actinobacteria Biosynthetic Diversity.</title>
        <authorList>
            <person name="Kalkreuter E."/>
            <person name="Kautsar S.A."/>
            <person name="Yang D."/>
            <person name="Bader C.D."/>
            <person name="Teijaro C.N."/>
            <person name="Fluegel L."/>
            <person name="Davis C.M."/>
            <person name="Simpson J.R."/>
            <person name="Lauterbach L."/>
            <person name="Steele A.D."/>
            <person name="Gui C."/>
            <person name="Meng S."/>
            <person name="Li G."/>
            <person name="Viehrig K."/>
            <person name="Ye F."/>
            <person name="Su P."/>
            <person name="Kiefer A.F."/>
            <person name="Nichols A."/>
            <person name="Cepeda A.J."/>
            <person name="Yan W."/>
            <person name="Fan B."/>
            <person name="Jiang Y."/>
            <person name="Adhikari A."/>
            <person name="Zheng C.-J."/>
            <person name="Schuster L."/>
            <person name="Cowan T.M."/>
            <person name="Smanski M.J."/>
            <person name="Chevrette M.G."/>
            <person name="De Carvalho L.P.S."/>
            <person name="Shen B."/>
        </authorList>
    </citation>
    <scope>NUCLEOTIDE SEQUENCE [LARGE SCALE GENOMIC DNA]</scope>
    <source>
        <strain evidence="2 3">NPDC048946</strain>
    </source>
</reference>
<dbReference type="EMBL" id="JBEZFP010000237">
    <property type="protein sequence ID" value="MEU8140093.1"/>
    <property type="molecule type" value="Genomic_DNA"/>
</dbReference>
<evidence type="ECO:0000313" key="3">
    <source>
        <dbReference type="Proteomes" id="UP001551482"/>
    </source>
</evidence>
<keyword evidence="3" id="KW-1185">Reference proteome</keyword>
<comment type="caution">
    <text evidence="2">The sequence shown here is derived from an EMBL/GenBank/DDBJ whole genome shotgun (WGS) entry which is preliminary data.</text>
</comment>
<evidence type="ECO:0000256" key="1">
    <source>
        <dbReference type="SAM" id="MobiDB-lite"/>
    </source>
</evidence>
<gene>
    <name evidence="2" type="ORF">AB0C36_42230</name>
</gene>
<dbReference type="RefSeq" id="WP_358364880.1">
    <property type="nucleotide sequence ID" value="NZ_JBEZFP010000237.1"/>
</dbReference>
<protein>
    <submittedName>
        <fullName evidence="2">Uncharacterized protein</fullName>
    </submittedName>
</protein>